<dbReference type="InterPro" id="IPR003777">
    <property type="entry name" value="XdhC_CoxI"/>
</dbReference>
<dbReference type="RefSeq" id="WP_114002583.1">
    <property type="nucleotide sequence ID" value="NZ_PSQG01000021.1"/>
</dbReference>
<dbReference type="AlphaFoldDB" id="A0A367FY00"/>
<accession>A0A367FY00</accession>
<protein>
    <submittedName>
        <fullName evidence="3">XdhC and CoxI family protein</fullName>
    </submittedName>
</protein>
<evidence type="ECO:0000259" key="1">
    <source>
        <dbReference type="Pfam" id="PF02625"/>
    </source>
</evidence>
<reference evidence="3 4" key="1">
    <citation type="submission" date="2018-02" db="EMBL/GenBank/DDBJ databases">
        <title>Complete genome sequencing of Faecalibacterium prausnitzii strains isolated from the human gut.</title>
        <authorList>
            <person name="Fitzgerald B.C."/>
            <person name="Shkoporov A.N."/>
            <person name="Ross P.R."/>
            <person name="Hill C."/>
        </authorList>
    </citation>
    <scope>NUCLEOTIDE SEQUENCE [LARGE SCALE GENOMIC DNA]</scope>
    <source>
        <strain evidence="3 4">APC942/31-1</strain>
    </source>
</reference>
<name>A0A367FY00_9FIRM</name>
<proteinExistence type="predicted"/>
<evidence type="ECO:0000313" key="3">
    <source>
        <dbReference type="EMBL" id="RCH42539.1"/>
    </source>
</evidence>
<dbReference type="Gene3D" id="3.40.50.720">
    <property type="entry name" value="NAD(P)-binding Rossmann-like Domain"/>
    <property type="match status" value="1"/>
</dbReference>
<organism evidence="3 4">
    <name type="scientific">Blautia obeum</name>
    <dbReference type="NCBI Taxonomy" id="40520"/>
    <lineage>
        <taxon>Bacteria</taxon>
        <taxon>Bacillati</taxon>
        <taxon>Bacillota</taxon>
        <taxon>Clostridia</taxon>
        <taxon>Lachnospirales</taxon>
        <taxon>Lachnospiraceae</taxon>
        <taxon>Blautia</taxon>
    </lineage>
</organism>
<dbReference type="Pfam" id="PF13478">
    <property type="entry name" value="XdhC_C"/>
    <property type="match status" value="1"/>
</dbReference>
<dbReference type="PANTHER" id="PTHR30388">
    <property type="entry name" value="ALDEHYDE OXIDOREDUCTASE MOLYBDENUM COFACTOR ASSEMBLY PROTEIN"/>
    <property type="match status" value="1"/>
</dbReference>
<evidence type="ECO:0000259" key="2">
    <source>
        <dbReference type="Pfam" id="PF13478"/>
    </source>
</evidence>
<dbReference type="PANTHER" id="PTHR30388:SF6">
    <property type="entry name" value="XANTHINE DEHYDROGENASE SUBUNIT A-RELATED"/>
    <property type="match status" value="1"/>
</dbReference>
<dbReference type="Pfam" id="PF02625">
    <property type="entry name" value="XdhC_CoxI"/>
    <property type="match status" value="1"/>
</dbReference>
<gene>
    <name evidence="3" type="ORF">C4886_13955</name>
</gene>
<dbReference type="InterPro" id="IPR052698">
    <property type="entry name" value="MoCofactor_Util/Proc"/>
</dbReference>
<comment type="caution">
    <text evidence="3">The sequence shown here is derived from an EMBL/GenBank/DDBJ whole genome shotgun (WGS) entry which is preliminary data.</text>
</comment>
<dbReference type="EMBL" id="PSQG01000021">
    <property type="protein sequence ID" value="RCH42539.1"/>
    <property type="molecule type" value="Genomic_DNA"/>
</dbReference>
<sequence>MYQTIYDVVEKRGRIKTGILLNGKDAGLKYLSEEGNFFYPEGAERNKEAEEFLKASVEAAVETGVVKNGDREIFVETYEKNPRLIILGGGHVSLPVAEIGRMLGFHVTVMDDREEFVTEERFPMADERIFGEFDTLSDRIPPYENAYYVVVTRGHLGDSACARAILKRPFAYFGMIGSRTKVRITREKLLKEGFMEEQLDQIHAPIGLPIGGQMPAEIAVSIMAEIVQEKNRHFRTYCDEEVEAAVRRRTPGTMVTIIEKKGSSPRGTGSKMFVFRDGSTAGSIGGGKVEFEAGKHAVNIRNTETKVYELGQGAGDLGMICGGTVRVLFEPVNM</sequence>
<dbReference type="InterPro" id="IPR027051">
    <property type="entry name" value="XdhC_Rossmann_dom"/>
</dbReference>
<dbReference type="Proteomes" id="UP000253208">
    <property type="component" value="Unassembled WGS sequence"/>
</dbReference>
<feature type="domain" description="XdhC- CoxI" evidence="1">
    <location>
        <begin position="246"/>
        <end position="306"/>
    </location>
</feature>
<feature type="domain" description="XdhC Rossmann" evidence="2">
    <location>
        <begin position="84"/>
        <end position="226"/>
    </location>
</feature>
<evidence type="ECO:0000313" key="4">
    <source>
        <dbReference type="Proteomes" id="UP000253208"/>
    </source>
</evidence>